<gene>
    <name evidence="1" type="ORF">HFQ13_00455</name>
</gene>
<accession>A0AAE2YMA1</accession>
<comment type="caution">
    <text evidence="1">The sequence shown here is derived from an EMBL/GenBank/DDBJ whole genome shotgun (WGS) entry which is preliminary data.</text>
</comment>
<organism evidence="1 2">
    <name type="scientific">Igneacidithiobacillus copahuensis</name>
    <dbReference type="NCBI Taxonomy" id="2724909"/>
    <lineage>
        <taxon>Bacteria</taxon>
        <taxon>Pseudomonadati</taxon>
        <taxon>Pseudomonadota</taxon>
        <taxon>Acidithiobacillia</taxon>
        <taxon>Acidithiobacillales</taxon>
        <taxon>Acidithiobacillaceae</taxon>
        <taxon>Igneacidithiobacillus</taxon>
    </lineage>
</organism>
<reference evidence="1" key="1">
    <citation type="journal article" date="2021" name="ISME J.">
        <title>Genomic evolution of the class Acidithiobacillia: deep-branching Proteobacteria living in extreme acidic conditions.</title>
        <authorList>
            <person name="Moya-Beltran A."/>
            <person name="Beard S."/>
            <person name="Rojas-Villalobos C."/>
            <person name="Issotta F."/>
            <person name="Gallardo Y."/>
            <person name="Ulloa R."/>
            <person name="Giaveno A."/>
            <person name="Degli Esposti M."/>
            <person name="Johnson D.B."/>
            <person name="Quatrini R."/>
        </authorList>
    </citation>
    <scope>NUCLEOTIDE SEQUENCE</scope>
    <source>
        <strain evidence="1">VAN18-1</strain>
    </source>
</reference>
<dbReference type="Proteomes" id="UP001197378">
    <property type="component" value="Unassembled WGS sequence"/>
</dbReference>
<evidence type="ECO:0000313" key="1">
    <source>
        <dbReference type="EMBL" id="MBU2786700.1"/>
    </source>
</evidence>
<dbReference type="RefSeq" id="WP_215871314.1">
    <property type="nucleotide sequence ID" value="NZ_JAAXYO010000012.1"/>
</dbReference>
<evidence type="ECO:0000313" key="2">
    <source>
        <dbReference type="Proteomes" id="UP001197378"/>
    </source>
</evidence>
<protein>
    <submittedName>
        <fullName evidence="1">Uncharacterized protein</fullName>
    </submittedName>
</protein>
<name>A0AAE2YMA1_9PROT</name>
<dbReference type="EMBL" id="JAAXYO010000012">
    <property type="protein sequence ID" value="MBU2786700.1"/>
    <property type="molecule type" value="Genomic_DNA"/>
</dbReference>
<proteinExistence type="predicted"/>
<keyword evidence="2" id="KW-1185">Reference proteome</keyword>
<dbReference type="AlphaFoldDB" id="A0AAE2YMA1"/>
<sequence>MANGNAAAETVVALTPKQWEGLGKVGDAALQLQNLLQMFRDVLNELPNAIDTDKLLAKYQPQLDALREATESLQGMLTVDGGVDRLKQLLSEVKDAQLDKTIGELLSILNNLQKSGFFSSLATLSGELKCPLIGENPEDMVNKLRSAMKNLQYYWTSAKQGIGVIGNVAGELQLPERLDELQEMADQWLQMAKRAQKLVQGDAPSVQARLEGLLDMAEILGGQMSVALGTIKDTAPELLHNADLNSTIGTVGIAGKRWLQVAIRVKNLAAGDNGDLVSRVEMLLDQVEKVAGFAGNAGFFLQAGKDGLAAVQGIVTDLDLPEKLDILAEEAEKWGKIALRAKRIAIGDAKAGDVADSINNLLDHAETISETMRNLACNLERQGIHLGDILSPRGDLSIAACTATDFLGEMWRDGTIKNIGADISQGALAWMEIAHIGGTMLKGDAADITTRVKGLVKELHDAKLMDMVPEALALVGKLQKAGLLHKVNLVLDKALPLLPSDAAFASGVDKAVKALEQTQVEMKDEANKGGGIFGLMKIVFAKDTQFVLKFAVRFASIFLKAWKQA</sequence>